<evidence type="ECO:0000256" key="6">
    <source>
        <dbReference type="ARBA" id="ARBA00022989"/>
    </source>
</evidence>
<evidence type="ECO:0008006" key="15">
    <source>
        <dbReference type="Google" id="ProtNLM"/>
    </source>
</evidence>
<evidence type="ECO:0000256" key="7">
    <source>
        <dbReference type="ARBA" id="ARBA00023065"/>
    </source>
</evidence>
<keyword evidence="10" id="KW-0175">Coiled coil</keyword>
<keyword evidence="3" id="KW-1003">Cell membrane</keyword>
<dbReference type="Gramene" id="Pp3c7_26640V3.2">
    <property type="protein sequence ID" value="PAC:32923767.CDS.1"/>
    <property type="gene ID" value="Pp3c7_26640"/>
</dbReference>
<evidence type="ECO:0000313" key="12">
    <source>
        <dbReference type="EMBL" id="PNR51728.1"/>
    </source>
</evidence>
<dbReference type="GO" id="GO:0034702">
    <property type="term" value="C:monoatomic ion channel complex"/>
    <property type="evidence" value="ECO:0007669"/>
    <property type="project" value="UniProtKB-KW"/>
</dbReference>
<proteinExistence type="predicted"/>
<dbReference type="Gene3D" id="1.20.120.350">
    <property type="entry name" value="Voltage-gated potassium channels. Chain C"/>
    <property type="match status" value="1"/>
</dbReference>
<dbReference type="InterPro" id="IPR031846">
    <property type="entry name" value="Hvcn1"/>
</dbReference>
<comment type="subcellular location">
    <subcellularLocation>
        <location evidence="1">Cell membrane</location>
        <topology evidence="1">Multi-pass membrane protein</topology>
    </subcellularLocation>
</comment>
<keyword evidence="6 11" id="KW-1133">Transmembrane helix</keyword>
<evidence type="ECO:0000256" key="5">
    <source>
        <dbReference type="ARBA" id="ARBA00022882"/>
    </source>
</evidence>
<evidence type="ECO:0000313" key="13">
    <source>
        <dbReference type="EnsemblPlants" id="PAC:32923766.CDS.1"/>
    </source>
</evidence>
<keyword evidence="7" id="KW-0406">Ion transport</keyword>
<reference evidence="12 14" key="2">
    <citation type="journal article" date="2018" name="Plant J.">
        <title>The Physcomitrella patens chromosome-scale assembly reveals moss genome structure and evolution.</title>
        <authorList>
            <person name="Lang D."/>
            <person name="Ullrich K.K."/>
            <person name="Murat F."/>
            <person name="Fuchs J."/>
            <person name="Jenkins J."/>
            <person name="Haas F.B."/>
            <person name="Piednoel M."/>
            <person name="Gundlach H."/>
            <person name="Van Bel M."/>
            <person name="Meyberg R."/>
            <person name="Vives C."/>
            <person name="Morata J."/>
            <person name="Symeonidi A."/>
            <person name="Hiss M."/>
            <person name="Muchero W."/>
            <person name="Kamisugi Y."/>
            <person name="Saleh O."/>
            <person name="Blanc G."/>
            <person name="Decker E.L."/>
            <person name="van Gessel N."/>
            <person name="Grimwood J."/>
            <person name="Hayes R.D."/>
            <person name="Graham S.W."/>
            <person name="Gunter L.E."/>
            <person name="McDaniel S.F."/>
            <person name="Hoernstein S.N.W."/>
            <person name="Larsson A."/>
            <person name="Li F.W."/>
            <person name="Perroud P.F."/>
            <person name="Phillips J."/>
            <person name="Ranjan P."/>
            <person name="Rokshar D.S."/>
            <person name="Rothfels C.J."/>
            <person name="Schneider L."/>
            <person name="Shu S."/>
            <person name="Stevenson D.W."/>
            <person name="Thummler F."/>
            <person name="Tillich M."/>
            <person name="Villarreal Aguilar J.C."/>
            <person name="Widiez T."/>
            <person name="Wong G.K."/>
            <person name="Wymore A."/>
            <person name="Zhang Y."/>
            <person name="Zimmer A.D."/>
            <person name="Quatrano R.S."/>
            <person name="Mayer K.F.X."/>
            <person name="Goodstein D."/>
            <person name="Casacuberta J.M."/>
            <person name="Vandepoele K."/>
            <person name="Reski R."/>
            <person name="Cuming A.C."/>
            <person name="Tuskan G.A."/>
            <person name="Maumus F."/>
            <person name="Salse J."/>
            <person name="Schmutz J."/>
            <person name="Rensing S.A."/>
        </authorList>
    </citation>
    <scope>NUCLEOTIDE SEQUENCE [LARGE SCALE GENOMIC DNA]</scope>
    <source>
        <strain evidence="13 14">cv. Gransden 2004</strain>
    </source>
</reference>
<keyword evidence="9" id="KW-0407">Ion channel</keyword>
<dbReference type="OMA" id="MVESCTS"/>
<dbReference type="OrthoDB" id="427456at2759"/>
<dbReference type="GO" id="GO:0030171">
    <property type="term" value="F:voltage-gated proton channel activity"/>
    <property type="evidence" value="ECO:0000318"/>
    <property type="project" value="GO_Central"/>
</dbReference>
<evidence type="ECO:0000256" key="8">
    <source>
        <dbReference type="ARBA" id="ARBA00023136"/>
    </source>
</evidence>
<dbReference type="GO" id="GO:0005886">
    <property type="term" value="C:plasma membrane"/>
    <property type="evidence" value="ECO:0000318"/>
    <property type="project" value="GO_Central"/>
</dbReference>
<evidence type="ECO:0000256" key="9">
    <source>
        <dbReference type="ARBA" id="ARBA00023303"/>
    </source>
</evidence>
<sequence>MVESCTSCGSYFERREEWKWTYWTSVAILSLLLLNVFGLIVAFGMAFFLHPLYVLDLIVVCTAPVLELTLHTDTAGVIIMLTLWRIVRVAHGIFEVTDEAWEKDIHRLETQVQAVQSACDEEQVLLQERDQQIAELEARLRELTVIET</sequence>
<dbReference type="RefSeq" id="XP_024381486.1">
    <property type="nucleotide sequence ID" value="XM_024525718.2"/>
</dbReference>
<organism evidence="12">
    <name type="scientific">Physcomitrium patens</name>
    <name type="common">Spreading-leaved earth moss</name>
    <name type="synonym">Physcomitrella patens</name>
    <dbReference type="NCBI Taxonomy" id="3218"/>
    <lineage>
        <taxon>Eukaryota</taxon>
        <taxon>Viridiplantae</taxon>
        <taxon>Streptophyta</taxon>
        <taxon>Embryophyta</taxon>
        <taxon>Bryophyta</taxon>
        <taxon>Bryophytina</taxon>
        <taxon>Bryopsida</taxon>
        <taxon>Funariidae</taxon>
        <taxon>Funariales</taxon>
        <taxon>Funariaceae</taxon>
        <taxon>Physcomitrium</taxon>
    </lineage>
</organism>
<protein>
    <recommendedName>
        <fullName evidence="15">Voltage-gated hydrogen channel 1</fullName>
    </recommendedName>
</protein>
<dbReference type="AlphaFoldDB" id="A0A2K1KD71"/>
<evidence type="ECO:0000256" key="11">
    <source>
        <dbReference type="SAM" id="Phobius"/>
    </source>
</evidence>
<gene>
    <name evidence="13" type="primary">LOC112285145</name>
    <name evidence="12" type="ORF">PHYPA_010916</name>
</gene>
<evidence type="ECO:0000313" key="14">
    <source>
        <dbReference type="Proteomes" id="UP000006727"/>
    </source>
</evidence>
<dbReference type="GeneID" id="112285145"/>
<feature type="coiled-coil region" evidence="10">
    <location>
        <begin position="119"/>
        <end position="146"/>
    </location>
</feature>
<dbReference type="PaxDb" id="3218-PP1S97_257V6.1"/>
<accession>A0A2K1KD71</accession>
<evidence type="ECO:0000256" key="1">
    <source>
        <dbReference type="ARBA" id="ARBA00004651"/>
    </source>
</evidence>
<keyword evidence="14" id="KW-1185">Reference proteome</keyword>
<keyword evidence="4 11" id="KW-0812">Transmembrane</keyword>
<dbReference type="Gramene" id="Pp3c7_26640V3.1">
    <property type="protein sequence ID" value="PAC:32923766.CDS.1"/>
    <property type="gene ID" value="Pp3c7_26640"/>
</dbReference>
<reference evidence="13" key="3">
    <citation type="submission" date="2020-12" db="UniProtKB">
        <authorList>
            <consortium name="EnsemblPlants"/>
        </authorList>
    </citation>
    <scope>IDENTIFICATION</scope>
</reference>
<dbReference type="EnsemblPlants" id="Pp3c7_26640V3.2">
    <property type="protein sequence ID" value="PAC:32923767.CDS.1"/>
    <property type="gene ID" value="Pp3c7_26640"/>
</dbReference>
<evidence type="ECO:0000256" key="3">
    <source>
        <dbReference type="ARBA" id="ARBA00022475"/>
    </source>
</evidence>
<keyword evidence="8 11" id="KW-0472">Membrane</keyword>
<dbReference type="STRING" id="3218.A0A2K1KD71"/>
<dbReference type="PANTHER" id="PTHR46480">
    <property type="entry name" value="F20B24.22"/>
    <property type="match status" value="1"/>
</dbReference>
<keyword evidence="5" id="KW-0851">Voltage-gated channel</keyword>
<dbReference type="PANTHER" id="PTHR46480:SF1">
    <property type="entry name" value="VOLTAGE-GATED HYDROGEN CHANNEL 1"/>
    <property type="match status" value="1"/>
</dbReference>
<feature type="transmembrane region" description="Helical" evidence="11">
    <location>
        <begin position="20"/>
        <end position="48"/>
    </location>
</feature>
<keyword evidence="2" id="KW-0813">Transport</keyword>
<evidence type="ECO:0000256" key="4">
    <source>
        <dbReference type="ARBA" id="ARBA00022692"/>
    </source>
</evidence>
<reference evidence="12 14" key="1">
    <citation type="journal article" date="2008" name="Science">
        <title>The Physcomitrella genome reveals evolutionary insights into the conquest of land by plants.</title>
        <authorList>
            <person name="Rensing S."/>
            <person name="Lang D."/>
            <person name="Zimmer A."/>
            <person name="Terry A."/>
            <person name="Salamov A."/>
            <person name="Shapiro H."/>
            <person name="Nishiyama T."/>
            <person name="Perroud P.-F."/>
            <person name="Lindquist E."/>
            <person name="Kamisugi Y."/>
            <person name="Tanahashi T."/>
            <person name="Sakakibara K."/>
            <person name="Fujita T."/>
            <person name="Oishi K."/>
            <person name="Shin-I T."/>
            <person name="Kuroki Y."/>
            <person name="Toyoda A."/>
            <person name="Suzuki Y."/>
            <person name="Hashimoto A."/>
            <person name="Yamaguchi K."/>
            <person name="Sugano A."/>
            <person name="Kohara Y."/>
            <person name="Fujiyama A."/>
            <person name="Anterola A."/>
            <person name="Aoki S."/>
            <person name="Ashton N."/>
            <person name="Barbazuk W.B."/>
            <person name="Barker E."/>
            <person name="Bennetzen J."/>
            <person name="Bezanilla M."/>
            <person name="Blankenship R."/>
            <person name="Cho S.H."/>
            <person name="Dutcher S."/>
            <person name="Estelle M."/>
            <person name="Fawcett J.A."/>
            <person name="Gundlach H."/>
            <person name="Hanada K."/>
            <person name="Heyl A."/>
            <person name="Hicks K.A."/>
            <person name="Hugh J."/>
            <person name="Lohr M."/>
            <person name="Mayer K."/>
            <person name="Melkozernov A."/>
            <person name="Murata T."/>
            <person name="Nelson D."/>
            <person name="Pils B."/>
            <person name="Prigge M."/>
            <person name="Reiss B."/>
            <person name="Renner T."/>
            <person name="Rombauts S."/>
            <person name="Rushton P."/>
            <person name="Sanderfoot A."/>
            <person name="Schween G."/>
            <person name="Shiu S.-H."/>
            <person name="Stueber K."/>
            <person name="Theodoulou F.L."/>
            <person name="Tu H."/>
            <person name="Van de Peer Y."/>
            <person name="Verrier P.J."/>
            <person name="Waters E."/>
            <person name="Wood A."/>
            <person name="Yang L."/>
            <person name="Cove D."/>
            <person name="Cuming A."/>
            <person name="Hasebe M."/>
            <person name="Lucas S."/>
            <person name="Mishler D.B."/>
            <person name="Reski R."/>
            <person name="Grigoriev I."/>
            <person name="Quatrano R.S."/>
            <person name="Boore J.L."/>
        </authorList>
    </citation>
    <scope>NUCLEOTIDE SEQUENCE [LARGE SCALE GENOMIC DNA]</scope>
    <source>
        <strain evidence="13 14">cv. Gransden 2004</strain>
    </source>
</reference>
<dbReference type="EMBL" id="ABEU02000007">
    <property type="protein sequence ID" value="PNR51728.1"/>
    <property type="molecule type" value="Genomic_DNA"/>
</dbReference>
<evidence type="ECO:0000256" key="10">
    <source>
        <dbReference type="SAM" id="Coils"/>
    </source>
</evidence>
<name>A0A2K1KD71_PHYPA</name>
<dbReference type="InterPro" id="IPR027359">
    <property type="entry name" value="Volt_channel_dom_sf"/>
</dbReference>
<dbReference type="Proteomes" id="UP000006727">
    <property type="component" value="Chromosome 7"/>
</dbReference>
<dbReference type="GO" id="GO:1902600">
    <property type="term" value="P:proton transmembrane transport"/>
    <property type="evidence" value="ECO:0000318"/>
    <property type="project" value="GO_Central"/>
</dbReference>
<evidence type="ECO:0000256" key="2">
    <source>
        <dbReference type="ARBA" id="ARBA00022448"/>
    </source>
</evidence>
<dbReference type="EnsemblPlants" id="Pp3c7_26640V3.1">
    <property type="protein sequence ID" value="PAC:32923766.CDS.1"/>
    <property type="gene ID" value="Pp3c7_26640"/>
</dbReference>